<protein>
    <submittedName>
        <fullName evidence="2">Uncharacterized oxidoreductase C736.13</fullName>
    </submittedName>
</protein>
<dbReference type="PANTHER" id="PTHR43157:SF31">
    <property type="entry name" value="PHOSPHATIDYLINOSITOL-GLYCAN BIOSYNTHESIS CLASS F PROTEIN"/>
    <property type="match status" value="1"/>
</dbReference>
<evidence type="ECO:0000256" key="1">
    <source>
        <dbReference type="ARBA" id="ARBA00023002"/>
    </source>
</evidence>
<comment type="caution">
    <text evidence="2">The sequence shown here is derived from an EMBL/GenBank/DDBJ whole genome shotgun (WGS) entry which is preliminary data.</text>
</comment>
<dbReference type="EMBL" id="CAICTM010000900">
    <property type="protein sequence ID" value="CAB9518046.1"/>
    <property type="molecule type" value="Genomic_DNA"/>
</dbReference>
<dbReference type="AlphaFoldDB" id="A0A9N8EAX0"/>
<gene>
    <name evidence="2" type="ORF">SEMRO_902_G218100.1</name>
</gene>
<proteinExistence type="predicted"/>
<evidence type="ECO:0000313" key="2">
    <source>
        <dbReference type="EMBL" id="CAB9518046.1"/>
    </source>
</evidence>
<name>A0A9N8EAX0_9STRA</name>
<dbReference type="Pfam" id="PF00106">
    <property type="entry name" value="adh_short"/>
    <property type="match status" value="1"/>
</dbReference>
<keyword evidence="1" id="KW-0560">Oxidoreductase</keyword>
<dbReference type="InterPro" id="IPR036291">
    <property type="entry name" value="NAD(P)-bd_dom_sf"/>
</dbReference>
<reference evidence="2" key="1">
    <citation type="submission" date="2020-06" db="EMBL/GenBank/DDBJ databases">
        <authorList>
            <consortium name="Plant Systems Biology data submission"/>
        </authorList>
    </citation>
    <scope>NUCLEOTIDE SEQUENCE</scope>
    <source>
        <strain evidence="2">D6</strain>
    </source>
</reference>
<dbReference type="Gene3D" id="3.40.50.720">
    <property type="entry name" value="NAD(P)-binding Rossmann-like Domain"/>
    <property type="match status" value="1"/>
</dbReference>
<dbReference type="InterPro" id="IPR002347">
    <property type="entry name" value="SDR_fam"/>
</dbReference>
<evidence type="ECO:0000313" key="3">
    <source>
        <dbReference type="Proteomes" id="UP001153069"/>
    </source>
</evidence>
<dbReference type="PRINTS" id="PR00081">
    <property type="entry name" value="GDHRDH"/>
</dbReference>
<organism evidence="2 3">
    <name type="scientific">Seminavis robusta</name>
    <dbReference type="NCBI Taxonomy" id="568900"/>
    <lineage>
        <taxon>Eukaryota</taxon>
        <taxon>Sar</taxon>
        <taxon>Stramenopiles</taxon>
        <taxon>Ochrophyta</taxon>
        <taxon>Bacillariophyta</taxon>
        <taxon>Bacillariophyceae</taxon>
        <taxon>Bacillariophycidae</taxon>
        <taxon>Naviculales</taxon>
        <taxon>Naviculaceae</taxon>
        <taxon>Seminavis</taxon>
    </lineage>
</organism>
<dbReference type="OrthoDB" id="10265294at2759"/>
<sequence>MTRLYNNFKKTLPKLDGKVFVITGTTSGTGFVAARTVAELGAEVLLLNRESSRSKDSLEKLQSTVTDGKFVPIKCDLQDFASVTTAAKEIKSKYSQIYCLANNAGIMATPDEATKDGYDTQMQTNHLSHFLLTAELFPLLEAEANATGDARIVNHSSLGREHTPNNGGLEEKYFLKNGGNLGGNEQIMMGSGPYHRYFQTKLANSVFTHALHEKLNAKGSKIRAVCAHPGGSNTHLGDHLNYGFFTNAILRFAMQFMVQSAEDGAMGLLTGMASPSAESGVLYGPLNGKQKSAMTGKAVPNPPQPYETDKDAMDMLWRTSEEATGVKFTI</sequence>
<dbReference type="GO" id="GO:0016491">
    <property type="term" value="F:oxidoreductase activity"/>
    <property type="evidence" value="ECO:0007669"/>
    <property type="project" value="UniProtKB-KW"/>
</dbReference>
<keyword evidence="3" id="KW-1185">Reference proteome</keyword>
<dbReference type="Proteomes" id="UP001153069">
    <property type="component" value="Unassembled WGS sequence"/>
</dbReference>
<accession>A0A9N8EAX0</accession>
<dbReference type="SUPFAM" id="SSF51735">
    <property type="entry name" value="NAD(P)-binding Rossmann-fold domains"/>
    <property type="match status" value="1"/>
</dbReference>
<dbReference type="PANTHER" id="PTHR43157">
    <property type="entry name" value="PHOSPHATIDYLINOSITOL-GLYCAN BIOSYNTHESIS CLASS F PROTEIN-RELATED"/>
    <property type="match status" value="1"/>
</dbReference>